<dbReference type="GeneID" id="96775608"/>
<name>A0A2U2BQH7_ALCFA</name>
<keyword evidence="12" id="KW-1185">Reference proteome</keyword>
<dbReference type="InterPro" id="IPR025966">
    <property type="entry name" value="OppC_N"/>
</dbReference>
<comment type="similarity">
    <text evidence="7">Belongs to the binding-protein-dependent transport system permease family.</text>
</comment>
<feature type="transmembrane region" description="Helical" evidence="7">
    <location>
        <begin position="196"/>
        <end position="221"/>
    </location>
</feature>
<accession>A0A2U2BQH7</accession>
<dbReference type="AlphaFoldDB" id="A0A2U2BQH7"/>
<dbReference type="SUPFAM" id="SSF161098">
    <property type="entry name" value="MetI-like"/>
    <property type="match status" value="1"/>
</dbReference>
<dbReference type="InterPro" id="IPR035906">
    <property type="entry name" value="MetI-like_sf"/>
</dbReference>
<evidence type="ECO:0000256" key="4">
    <source>
        <dbReference type="ARBA" id="ARBA00022692"/>
    </source>
</evidence>
<dbReference type="InterPro" id="IPR000515">
    <property type="entry name" value="MetI-like"/>
</dbReference>
<dbReference type="PROSITE" id="PS50928">
    <property type="entry name" value="ABC_TM1"/>
    <property type="match status" value="1"/>
</dbReference>
<evidence type="ECO:0000313" key="10">
    <source>
        <dbReference type="EMBL" id="WBM40145.1"/>
    </source>
</evidence>
<dbReference type="Pfam" id="PF00528">
    <property type="entry name" value="BPD_transp_1"/>
    <property type="match status" value="1"/>
</dbReference>
<reference evidence="10 12" key="3">
    <citation type="submission" date="2022-05" db="EMBL/GenBank/DDBJ databases">
        <title>Complete sequence of strain NY11312.</title>
        <authorList>
            <person name="Zhou D."/>
        </authorList>
    </citation>
    <scope>NUCLEOTIDE SEQUENCE [LARGE SCALE GENOMIC DNA]</scope>
    <source>
        <strain evidence="10 12">NY11312</strain>
    </source>
</reference>
<feature type="transmembrane region" description="Helical" evidence="7">
    <location>
        <begin position="241"/>
        <end position="264"/>
    </location>
</feature>
<reference evidence="9 11" key="2">
    <citation type="submission" date="2018-05" db="EMBL/GenBank/DDBJ databases">
        <authorList>
            <person name="Lanie J.A."/>
            <person name="Ng W.-L."/>
            <person name="Kazmierczak K.M."/>
            <person name="Andrzejewski T.M."/>
            <person name="Davidsen T.M."/>
            <person name="Wayne K.J."/>
            <person name="Tettelin H."/>
            <person name="Glass J.I."/>
            <person name="Rusch D."/>
            <person name="Podicherti R."/>
            <person name="Tsui H.-C.T."/>
            <person name="Winkler M.E."/>
        </authorList>
    </citation>
    <scope>NUCLEOTIDE SEQUENCE [LARGE SCALE GENOMIC DNA]</scope>
    <source>
        <strain evidence="9 11">YBY</strain>
    </source>
</reference>
<feature type="transmembrane region" description="Helical" evidence="7">
    <location>
        <begin position="124"/>
        <end position="148"/>
    </location>
</feature>
<evidence type="ECO:0000256" key="1">
    <source>
        <dbReference type="ARBA" id="ARBA00004651"/>
    </source>
</evidence>
<evidence type="ECO:0000313" key="9">
    <source>
        <dbReference type="EMBL" id="PWE16238.1"/>
    </source>
</evidence>
<evidence type="ECO:0000313" key="11">
    <source>
        <dbReference type="Proteomes" id="UP000245216"/>
    </source>
</evidence>
<evidence type="ECO:0000256" key="6">
    <source>
        <dbReference type="ARBA" id="ARBA00023136"/>
    </source>
</evidence>
<dbReference type="InterPro" id="IPR050366">
    <property type="entry name" value="BP-dependent_transpt_permease"/>
</dbReference>
<keyword evidence="6 7" id="KW-0472">Membrane</keyword>
<keyword evidence="2 7" id="KW-0813">Transport</keyword>
<dbReference type="Gene3D" id="1.10.3720.10">
    <property type="entry name" value="MetI-like"/>
    <property type="match status" value="1"/>
</dbReference>
<feature type="transmembrane region" description="Helical" evidence="7">
    <location>
        <begin position="20"/>
        <end position="37"/>
    </location>
</feature>
<comment type="subcellular location">
    <subcellularLocation>
        <location evidence="1 7">Cell membrane</location>
        <topology evidence="1 7">Multi-pass membrane protein</topology>
    </subcellularLocation>
</comment>
<evidence type="ECO:0000256" key="2">
    <source>
        <dbReference type="ARBA" id="ARBA00022448"/>
    </source>
</evidence>
<dbReference type="Proteomes" id="UP000245216">
    <property type="component" value="Unassembled WGS sequence"/>
</dbReference>
<proteinExistence type="inferred from homology"/>
<dbReference type="OrthoDB" id="9783218at2"/>
<feature type="domain" description="ABC transmembrane type-1" evidence="8">
    <location>
        <begin position="76"/>
        <end position="264"/>
    </location>
</feature>
<evidence type="ECO:0000256" key="3">
    <source>
        <dbReference type="ARBA" id="ARBA00022475"/>
    </source>
</evidence>
<keyword evidence="4 7" id="KW-0812">Transmembrane</keyword>
<evidence type="ECO:0000256" key="7">
    <source>
        <dbReference type="RuleBase" id="RU363032"/>
    </source>
</evidence>
<gene>
    <name evidence="9" type="ORF">DF183_05830</name>
    <name evidence="10" type="ORF">M2J83_10120</name>
</gene>
<keyword evidence="3" id="KW-1003">Cell membrane</keyword>
<dbReference type="CDD" id="cd06261">
    <property type="entry name" value="TM_PBP2"/>
    <property type="match status" value="1"/>
</dbReference>
<dbReference type="Proteomes" id="UP001211866">
    <property type="component" value="Chromosome"/>
</dbReference>
<dbReference type="PANTHER" id="PTHR43386">
    <property type="entry name" value="OLIGOPEPTIDE TRANSPORT SYSTEM PERMEASE PROTEIN APPC"/>
    <property type="match status" value="1"/>
</dbReference>
<dbReference type="GO" id="GO:0055085">
    <property type="term" value="P:transmembrane transport"/>
    <property type="evidence" value="ECO:0007669"/>
    <property type="project" value="InterPro"/>
</dbReference>
<dbReference type="KEGG" id="afa:UZ73_18220"/>
<evidence type="ECO:0000259" key="8">
    <source>
        <dbReference type="PROSITE" id="PS50928"/>
    </source>
</evidence>
<evidence type="ECO:0000313" key="12">
    <source>
        <dbReference type="Proteomes" id="UP001211866"/>
    </source>
</evidence>
<reference evidence="9 11" key="1">
    <citation type="submission" date="2018-05" db="EMBL/GenBank/DDBJ databases">
        <title>Genome Sequence of an Efficient Indole-Degrading Bacterium, Alcaligenes sp.YBY.</title>
        <authorList>
            <person name="Yang B."/>
        </authorList>
    </citation>
    <scope>NUCLEOTIDE SEQUENCE [LARGE SCALE GENOMIC DNA]</scope>
    <source>
        <strain evidence="9 11">YBY</strain>
    </source>
</reference>
<dbReference type="EMBL" id="QEXO01000001">
    <property type="protein sequence ID" value="PWE16238.1"/>
    <property type="molecule type" value="Genomic_DNA"/>
</dbReference>
<dbReference type="PANTHER" id="PTHR43386:SF6">
    <property type="entry name" value="ABC TRANSPORTER PERMEASE PROTEIN"/>
    <property type="match status" value="1"/>
</dbReference>
<sequence>MQKLNKLKKVVASNSARAALLFLILMAAMAIFAPFLGTQDPTQLDPSVRLQPPSEQFWLGTDALGRDLYSRVVYGAQVSFMVGFGVLAISVFFGVILGSLAGYFRRLDAVIMRVMDGVMAIPGILLAIALVSVSGASLTTVLIAIAIPEIPRMTRLVRGVILSVRSEPYVEAAMTVGTSAYVILSRHMFPNTFAPLIVQGTYVFASAVLLEAILSFLGAGIPPEMASWGNIIAEGRLYFQLIPGIVLYPGIVLSITILSINVLGDALRDALDPKLVTRL</sequence>
<dbReference type="GO" id="GO:0005886">
    <property type="term" value="C:plasma membrane"/>
    <property type="evidence" value="ECO:0007669"/>
    <property type="project" value="UniProtKB-SubCell"/>
</dbReference>
<dbReference type="Pfam" id="PF12911">
    <property type="entry name" value="OppC_N"/>
    <property type="match status" value="1"/>
</dbReference>
<protein>
    <submittedName>
        <fullName evidence="9">ABC transporter permease</fullName>
    </submittedName>
</protein>
<dbReference type="STRING" id="511.UZ73_18220"/>
<evidence type="ECO:0000256" key="5">
    <source>
        <dbReference type="ARBA" id="ARBA00022989"/>
    </source>
</evidence>
<dbReference type="EMBL" id="CP096916">
    <property type="protein sequence ID" value="WBM40145.1"/>
    <property type="molecule type" value="Genomic_DNA"/>
</dbReference>
<keyword evidence="5 7" id="KW-1133">Transmembrane helix</keyword>
<feature type="transmembrane region" description="Helical" evidence="7">
    <location>
        <begin position="78"/>
        <end position="104"/>
    </location>
</feature>
<organism evidence="9 11">
    <name type="scientific">Alcaligenes faecalis</name>
    <dbReference type="NCBI Taxonomy" id="511"/>
    <lineage>
        <taxon>Bacteria</taxon>
        <taxon>Pseudomonadati</taxon>
        <taxon>Pseudomonadota</taxon>
        <taxon>Betaproteobacteria</taxon>
        <taxon>Burkholderiales</taxon>
        <taxon>Alcaligenaceae</taxon>
        <taxon>Alcaligenes</taxon>
    </lineage>
</organism>
<dbReference type="RefSeq" id="WP_009454332.1">
    <property type="nucleotide sequence ID" value="NZ_CAXOJJ010000007.1"/>
</dbReference>